<keyword evidence="1" id="KW-0472">Membrane</keyword>
<sequence length="67" mass="7760">MSCKCGFWKFYALSGVMSSSYVMDDLADLRKTGRTSLLKDFVLFNLSAFAWPIFLPLFVRLKEKKKL</sequence>
<accession>A0AA96EJP9</accession>
<reference evidence="2" key="1">
    <citation type="submission" date="2023-07" db="EMBL/GenBank/DDBJ databases">
        <authorList>
            <person name="Xia Y."/>
        </authorList>
    </citation>
    <scope>NUCLEOTIDE SEQUENCE</scope>
    <source>
        <strain evidence="2">F</strain>
    </source>
</reference>
<dbReference type="EMBL" id="OR343188">
    <property type="protein sequence ID" value="WNL49520.1"/>
    <property type="molecule type" value="Genomic_DNA"/>
</dbReference>
<gene>
    <name evidence="2" type="ORF">MarFTMF_004</name>
</gene>
<protein>
    <submittedName>
        <fullName evidence="2">Transmembrane domain containing protein</fullName>
    </submittedName>
</protein>
<proteinExistence type="predicted"/>
<evidence type="ECO:0000313" key="2">
    <source>
        <dbReference type="EMBL" id="WNL49520.1"/>
    </source>
</evidence>
<evidence type="ECO:0000256" key="1">
    <source>
        <dbReference type="SAM" id="Phobius"/>
    </source>
</evidence>
<keyword evidence="1" id="KW-1133">Transmembrane helix</keyword>
<feature type="transmembrane region" description="Helical" evidence="1">
    <location>
        <begin position="42"/>
        <end position="61"/>
    </location>
</feature>
<name>A0AA96EJP9_9VIRU</name>
<organism evidence="2">
    <name type="scientific">Marseillevirus sp</name>
    <dbReference type="NCBI Taxonomy" id="2809551"/>
    <lineage>
        <taxon>Viruses</taxon>
        <taxon>Varidnaviria</taxon>
        <taxon>Bamfordvirae</taxon>
        <taxon>Nucleocytoviricota</taxon>
        <taxon>Megaviricetes</taxon>
        <taxon>Pimascovirales</taxon>
        <taxon>Pimascovirales incertae sedis</taxon>
        <taxon>Marseilleviridae</taxon>
        <taxon>Marseillevirus</taxon>
    </lineage>
</organism>
<keyword evidence="1 2" id="KW-0812">Transmembrane</keyword>